<name>R7UIL3_CAPTE</name>
<evidence type="ECO:0000313" key="4">
    <source>
        <dbReference type="Proteomes" id="UP000014760"/>
    </source>
</evidence>
<dbReference type="Proteomes" id="UP000014760">
    <property type="component" value="Unassembled WGS sequence"/>
</dbReference>
<dbReference type="GO" id="GO:0005104">
    <property type="term" value="F:fibroblast growth factor receptor binding"/>
    <property type="evidence" value="ECO:0007669"/>
    <property type="project" value="TreeGrafter"/>
</dbReference>
<reference evidence="4" key="1">
    <citation type="submission" date="2012-12" db="EMBL/GenBank/DDBJ databases">
        <authorList>
            <person name="Hellsten U."/>
            <person name="Grimwood J."/>
            <person name="Chapman J.A."/>
            <person name="Shapiro H."/>
            <person name="Aerts A."/>
            <person name="Otillar R.P."/>
            <person name="Terry A.Y."/>
            <person name="Boore J.L."/>
            <person name="Simakov O."/>
            <person name="Marletaz F."/>
            <person name="Cho S.-J."/>
            <person name="Edsinger-Gonzales E."/>
            <person name="Havlak P."/>
            <person name="Kuo D.-H."/>
            <person name="Larsson T."/>
            <person name="Lv J."/>
            <person name="Arendt D."/>
            <person name="Savage R."/>
            <person name="Osoegawa K."/>
            <person name="de Jong P."/>
            <person name="Lindberg D.R."/>
            <person name="Seaver E.C."/>
            <person name="Weisblat D.A."/>
            <person name="Putnam N.H."/>
            <person name="Grigoriev I.V."/>
            <person name="Rokhsar D.S."/>
        </authorList>
    </citation>
    <scope>NUCLEOTIDE SEQUENCE</scope>
    <source>
        <strain evidence="4">I ESC-2004</strain>
    </source>
</reference>
<accession>R7UIL3</accession>
<protein>
    <submittedName>
        <fullName evidence="2 3">Uncharacterized protein</fullName>
    </submittedName>
</protein>
<reference evidence="3" key="3">
    <citation type="submission" date="2015-06" db="UniProtKB">
        <authorList>
            <consortium name="EnsemblMetazoa"/>
        </authorList>
    </citation>
    <scope>IDENTIFICATION</scope>
</reference>
<feature type="compositionally biased region" description="Basic and acidic residues" evidence="1">
    <location>
        <begin position="193"/>
        <end position="211"/>
    </location>
</feature>
<evidence type="ECO:0000313" key="2">
    <source>
        <dbReference type="EMBL" id="ELU05938.1"/>
    </source>
</evidence>
<dbReference type="GO" id="GO:0005829">
    <property type="term" value="C:cytosol"/>
    <property type="evidence" value="ECO:0007669"/>
    <property type="project" value="TreeGrafter"/>
</dbReference>
<dbReference type="PANTHER" id="PTHR16267:SF11">
    <property type="entry name" value="STUMPS, ISOFORM E"/>
    <property type="match status" value="1"/>
</dbReference>
<dbReference type="GO" id="GO:0005068">
    <property type="term" value="F:transmembrane receptor protein tyrosine kinase adaptor activity"/>
    <property type="evidence" value="ECO:0007669"/>
    <property type="project" value="TreeGrafter"/>
</dbReference>
<evidence type="ECO:0000313" key="3">
    <source>
        <dbReference type="EnsemblMetazoa" id="CapteP215906"/>
    </source>
</evidence>
<dbReference type="HOGENOM" id="CLU_1171593_0_0_1"/>
<feature type="region of interest" description="Disordered" evidence="1">
    <location>
        <begin position="186"/>
        <end position="211"/>
    </location>
</feature>
<dbReference type="EnsemblMetazoa" id="CapteT215906">
    <property type="protein sequence ID" value="CapteP215906"/>
    <property type="gene ID" value="CapteG215906"/>
</dbReference>
<reference evidence="2 4" key="2">
    <citation type="journal article" date="2013" name="Nature">
        <title>Insights into bilaterian evolution from three spiralian genomes.</title>
        <authorList>
            <person name="Simakov O."/>
            <person name="Marletaz F."/>
            <person name="Cho S.J."/>
            <person name="Edsinger-Gonzales E."/>
            <person name="Havlak P."/>
            <person name="Hellsten U."/>
            <person name="Kuo D.H."/>
            <person name="Larsson T."/>
            <person name="Lv J."/>
            <person name="Arendt D."/>
            <person name="Savage R."/>
            <person name="Osoegawa K."/>
            <person name="de Jong P."/>
            <person name="Grimwood J."/>
            <person name="Chapman J.A."/>
            <person name="Shapiro H."/>
            <person name="Aerts A."/>
            <person name="Otillar R.P."/>
            <person name="Terry A.Y."/>
            <person name="Boore J.L."/>
            <person name="Grigoriev I.V."/>
            <person name="Lindberg D.R."/>
            <person name="Seaver E.C."/>
            <person name="Weisblat D.A."/>
            <person name="Putnam N.H."/>
            <person name="Rokhsar D.S."/>
        </authorList>
    </citation>
    <scope>NUCLEOTIDE SEQUENCE</scope>
    <source>
        <strain evidence="2 4">I ESC-2004</strain>
    </source>
</reference>
<organism evidence="2">
    <name type="scientific">Capitella teleta</name>
    <name type="common">Polychaete worm</name>
    <dbReference type="NCBI Taxonomy" id="283909"/>
    <lineage>
        <taxon>Eukaryota</taxon>
        <taxon>Metazoa</taxon>
        <taxon>Spiralia</taxon>
        <taxon>Lophotrochozoa</taxon>
        <taxon>Annelida</taxon>
        <taxon>Polychaeta</taxon>
        <taxon>Sedentaria</taxon>
        <taxon>Scolecida</taxon>
        <taxon>Capitellidae</taxon>
        <taxon>Capitella</taxon>
    </lineage>
</organism>
<dbReference type="EMBL" id="AMQN01023142">
    <property type="status" value="NOT_ANNOTATED_CDS"/>
    <property type="molecule type" value="Genomic_DNA"/>
</dbReference>
<evidence type="ECO:0000256" key="1">
    <source>
        <dbReference type="SAM" id="MobiDB-lite"/>
    </source>
</evidence>
<dbReference type="AlphaFoldDB" id="R7UIL3"/>
<keyword evidence="4" id="KW-1185">Reference proteome</keyword>
<dbReference type="OrthoDB" id="8960938at2759"/>
<dbReference type="EMBL" id="KB301096">
    <property type="protein sequence ID" value="ELU05938.1"/>
    <property type="molecule type" value="Genomic_DNA"/>
</dbReference>
<dbReference type="InterPro" id="IPR052446">
    <property type="entry name" value="B-cell_PI3K-Signaling_Adptrs"/>
</dbReference>
<dbReference type="PANTHER" id="PTHR16267">
    <property type="entry name" value="BANK1/PIK3AP1 FAMILY MEMBER"/>
    <property type="match status" value="1"/>
</dbReference>
<proteinExistence type="predicted"/>
<sequence length="237" mass="26799">MSAVDRAMANVLHGNGDFPVAAGETMFNILSQSSADHLPFELPTLHHLAAQFGLTEFANELMKLPAASVANGTSNLLGKYPCDIARSVGHRDLADTLSFKRAVDECVPRNVLQFTSKQFKHQITYKIDEIYVTPQETERAADFTKMSCMTFNNRRLVLSLTRPMRQCRQATRHPFILVQLRRCNQPHPTRSLEGPDRRSPQSPTRNHDERMHTIITMYSQLLIMVSMSGRIISMAKD</sequence>
<gene>
    <name evidence="2" type="ORF">CAPTEDRAFT_215906</name>
</gene>